<comment type="caution">
    <text evidence="1">The sequence shown here is derived from an EMBL/GenBank/DDBJ whole genome shotgun (WGS) entry which is preliminary data.</text>
</comment>
<organism evidence="1 2">
    <name type="scientific">Lachnellula subtilissima</name>
    <dbReference type="NCBI Taxonomy" id="602034"/>
    <lineage>
        <taxon>Eukaryota</taxon>
        <taxon>Fungi</taxon>
        <taxon>Dikarya</taxon>
        <taxon>Ascomycota</taxon>
        <taxon>Pezizomycotina</taxon>
        <taxon>Leotiomycetes</taxon>
        <taxon>Helotiales</taxon>
        <taxon>Lachnaceae</taxon>
        <taxon>Lachnellula</taxon>
    </lineage>
</organism>
<dbReference type="AlphaFoldDB" id="A0A8H8RTV5"/>
<dbReference type="Pfam" id="PF10014">
    <property type="entry name" value="2OG-Fe_Oxy_2"/>
    <property type="match status" value="1"/>
</dbReference>
<dbReference type="GO" id="GO:0051213">
    <property type="term" value="F:dioxygenase activity"/>
    <property type="evidence" value="ECO:0007669"/>
    <property type="project" value="InterPro"/>
</dbReference>
<dbReference type="Proteomes" id="UP000462212">
    <property type="component" value="Unassembled WGS sequence"/>
</dbReference>
<dbReference type="EMBL" id="QGMJ01000177">
    <property type="protein sequence ID" value="TVY40476.1"/>
    <property type="molecule type" value="Genomic_DNA"/>
</dbReference>
<dbReference type="OrthoDB" id="5307791at2759"/>
<evidence type="ECO:0000313" key="2">
    <source>
        <dbReference type="Proteomes" id="UP000462212"/>
    </source>
</evidence>
<reference evidence="1 2" key="1">
    <citation type="submission" date="2018-05" db="EMBL/GenBank/DDBJ databases">
        <title>Genome sequencing and assembly of the regulated plant pathogen Lachnellula willkommii and related sister species for the development of diagnostic species identification markers.</title>
        <authorList>
            <person name="Giroux E."/>
            <person name="Bilodeau G."/>
        </authorList>
    </citation>
    <scope>NUCLEOTIDE SEQUENCE [LARGE SCALE GENOMIC DNA]</scope>
    <source>
        <strain evidence="1 2">CBS 197.66</strain>
    </source>
</reference>
<evidence type="ECO:0000313" key="1">
    <source>
        <dbReference type="EMBL" id="TVY40476.1"/>
    </source>
</evidence>
<dbReference type="InterPro" id="IPR018724">
    <property type="entry name" value="2OG-Fe_dioxygenase"/>
</dbReference>
<gene>
    <name evidence="1" type="ORF">LSUB1_G003288</name>
</gene>
<accession>A0A8H8RTV5</accession>
<dbReference type="Gene3D" id="2.60.120.620">
    <property type="entry name" value="q2cbj1_9rhob like domain"/>
    <property type="match status" value="1"/>
</dbReference>
<name>A0A8H8RTV5_9HELO</name>
<keyword evidence="2" id="KW-1185">Reference proteome</keyword>
<protein>
    <submittedName>
        <fullName evidence="1">Uncharacterized protein</fullName>
    </submittedName>
</protein>
<proteinExistence type="predicted"/>
<sequence length="145" mass="16050">MFDEAPTDMQGNTVVQALMIFKALIFQGVRVNPRDRQDYSSTSWICNMFDASTHTDKKSGIQGEPALEGVHSDGSDHKMTVFLGSSNMRPDSAVTYIHDNRETTRIQMCETNPTLIKGGYNIDTSLIVLSLRTTTSSTASRHCIS</sequence>